<name>A0AAV1FDH8_XYRNO</name>
<dbReference type="Gene3D" id="3.30.710.10">
    <property type="entry name" value="Potassium Channel Kv1.1, Chain A"/>
    <property type="match status" value="1"/>
</dbReference>
<keyword evidence="4" id="KW-1185">Reference proteome</keyword>
<dbReference type="InterPro" id="IPR000210">
    <property type="entry name" value="BTB/POZ_dom"/>
</dbReference>
<dbReference type="InterPro" id="IPR042915">
    <property type="entry name" value="BTBD18"/>
</dbReference>
<dbReference type="Pfam" id="PF00651">
    <property type="entry name" value="BTB"/>
    <property type="match status" value="1"/>
</dbReference>
<sequence length="935" mass="102748">MWCYQKPDYEALLLAELQRQQQCSQFCDTLLKTEGVSVPAHSCILSAISPQMSSSLSAMPQPPAGQSRLLEFQALGASTLLQIVRLLYSGKMVGQGEEERHEAVSAAARLGIHGLVEVIRGISGAAESRHKEVGVQTEPMILGENRGRRGWWSREERDGVTFLRRGSEGQKDAWAQTEEPQVNTNPPLHQAVSYETIDVGALQTLGSLDLHQIQTQFSYIPVSHVYPPNENQGEATSGADPRSWWCTSQDNISGFTSYSQNPPRREGRRRGRPRGSRAVGTRSARRTRSEARGASRPRASTGGRGRGRGRGGITQTVDVQTVGVGKIQKMFLQRWGVRTPRTGQGGGAVGRMLCLKTREILKTTKSCTRRRRAQKWDFGQSGDLGERGGGQLRQSDLPAQRERITPTSASFSSPPVCFYNVHHTLPASSPALQPSLSSPADLHQHPAPSLHHITSLPSPNPPPNEPEHIDRLLEEVMMGLNILPNQTKHQESTTVLVERGSRHVGGGGGGGGSSSGSAVPVLQQQGEGELHDMLENFLQSFEQHLHSCSTTEETEKDGQSSADAALNKHKRRTNKADTVQSSSQPRRSPAVPQKPTETATRVKVRPKRPRKRRKNQYLFTMERKRVRKRVSSSKAKDKTVPDRGDRQLQQMPVVKLERSGPLPARVTLQGLSCQSQEEGPLITKSSSLPETDTNGGWTRKVYPIRSRFREAHITDSMPFLHEPLLTKQQQTADKPCSRQSRSRNNGQLHGVCNGESSVSPVQQQQQQHPPVDEQEENQEQHEEGETNVQPHGKAKGLRATGEKRGAESDEETSEDTNEAKRLCLEQPTQGETSVSAESATTERPQSTENLNPGSTGSCEGDIDEDIDVIGGSSPVPDPVIISWSMSSEDEEEEEGEPDEDIDIIGDKTNYGPSAFSTAVKDEHENNSLRSSLTLV</sequence>
<feature type="region of interest" description="Disordered" evidence="1">
    <location>
        <begin position="548"/>
        <end position="644"/>
    </location>
</feature>
<feature type="region of interest" description="Disordered" evidence="1">
    <location>
        <begin position="166"/>
        <end position="186"/>
    </location>
</feature>
<protein>
    <submittedName>
        <fullName evidence="3">Uncharacterized protein LOC117817857 isoform X1</fullName>
    </submittedName>
</protein>
<gene>
    <name evidence="3" type="ORF">XNOV1_A018248</name>
</gene>
<feature type="compositionally biased region" description="Polar residues" evidence="1">
    <location>
        <begin position="251"/>
        <end position="261"/>
    </location>
</feature>
<feature type="compositionally biased region" description="Basic and acidic residues" evidence="1">
    <location>
        <begin position="634"/>
        <end position="644"/>
    </location>
</feature>
<dbReference type="Proteomes" id="UP001178508">
    <property type="component" value="Chromosome 6"/>
</dbReference>
<dbReference type="PANTHER" id="PTHR47639:SF1">
    <property type="entry name" value="BTB_POZ DOMAIN-CONTAINING PROTEIN 18"/>
    <property type="match status" value="1"/>
</dbReference>
<feature type="compositionally biased region" description="Polar residues" evidence="1">
    <location>
        <begin position="727"/>
        <end position="747"/>
    </location>
</feature>
<feature type="region of interest" description="Disordered" evidence="1">
    <location>
        <begin position="430"/>
        <end position="467"/>
    </location>
</feature>
<feature type="region of interest" description="Disordered" evidence="1">
    <location>
        <begin position="727"/>
        <end position="912"/>
    </location>
</feature>
<dbReference type="InterPro" id="IPR011333">
    <property type="entry name" value="SKP1/BTB/POZ_sf"/>
</dbReference>
<feature type="compositionally biased region" description="Low complexity" evidence="1">
    <location>
        <begin position="755"/>
        <end position="769"/>
    </location>
</feature>
<feature type="region of interest" description="Disordered" evidence="1">
    <location>
        <begin position="500"/>
        <end position="519"/>
    </location>
</feature>
<dbReference type="PROSITE" id="PS50097">
    <property type="entry name" value="BTB"/>
    <property type="match status" value="1"/>
</dbReference>
<proteinExistence type="predicted"/>
<dbReference type="PANTHER" id="PTHR47639">
    <property type="entry name" value="BTB/POZ DOMAIN-CONTAINING PROTEIN 18"/>
    <property type="match status" value="1"/>
</dbReference>
<feature type="domain" description="BTB" evidence="2">
    <location>
        <begin position="27"/>
        <end position="92"/>
    </location>
</feature>
<evidence type="ECO:0000259" key="2">
    <source>
        <dbReference type="PROSITE" id="PS50097"/>
    </source>
</evidence>
<feature type="region of interest" description="Disordered" evidence="1">
    <location>
        <begin position="251"/>
        <end position="315"/>
    </location>
</feature>
<evidence type="ECO:0000313" key="3">
    <source>
        <dbReference type="EMBL" id="CAJ1058643.1"/>
    </source>
</evidence>
<dbReference type="AlphaFoldDB" id="A0AAV1FDH8"/>
<dbReference type="EMBL" id="OY660869">
    <property type="protein sequence ID" value="CAJ1058643.1"/>
    <property type="molecule type" value="Genomic_DNA"/>
</dbReference>
<feature type="region of interest" description="Disordered" evidence="1">
    <location>
        <begin position="369"/>
        <end position="409"/>
    </location>
</feature>
<feature type="compositionally biased region" description="Gly residues" evidence="1">
    <location>
        <begin position="503"/>
        <end position="514"/>
    </location>
</feature>
<evidence type="ECO:0000256" key="1">
    <source>
        <dbReference type="SAM" id="MobiDB-lite"/>
    </source>
</evidence>
<reference evidence="3" key="1">
    <citation type="submission" date="2023-08" db="EMBL/GenBank/DDBJ databases">
        <authorList>
            <person name="Alioto T."/>
            <person name="Alioto T."/>
            <person name="Gomez Garrido J."/>
        </authorList>
    </citation>
    <scope>NUCLEOTIDE SEQUENCE</scope>
</reference>
<accession>A0AAV1FDH8</accession>
<dbReference type="SUPFAM" id="SSF54695">
    <property type="entry name" value="POZ domain"/>
    <property type="match status" value="1"/>
</dbReference>
<dbReference type="GO" id="GO:0032968">
    <property type="term" value="P:positive regulation of transcription elongation by RNA polymerase II"/>
    <property type="evidence" value="ECO:0007669"/>
    <property type="project" value="InterPro"/>
</dbReference>
<feature type="compositionally biased region" description="Basic residues" evidence="1">
    <location>
        <begin position="602"/>
        <end position="615"/>
    </location>
</feature>
<feature type="compositionally biased region" description="Polar residues" evidence="1">
    <location>
        <begin position="576"/>
        <end position="586"/>
    </location>
</feature>
<feature type="compositionally biased region" description="Basic residues" evidence="1">
    <location>
        <begin position="266"/>
        <end position="275"/>
    </location>
</feature>
<evidence type="ECO:0000313" key="4">
    <source>
        <dbReference type="Proteomes" id="UP001178508"/>
    </source>
</evidence>
<feature type="compositionally biased region" description="Acidic residues" evidence="1">
    <location>
        <begin position="887"/>
        <end position="903"/>
    </location>
</feature>
<feature type="compositionally biased region" description="Low complexity" evidence="1">
    <location>
        <begin position="430"/>
        <end position="440"/>
    </location>
</feature>
<organism evidence="3 4">
    <name type="scientific">Xyrichtys novacula</name>
    <name type="common">Pearly razorfish</name>
    <name type="synonym">Hemipteronotus novacula</name>
    <dbReference type="NCBI Taxonomy" id="13765"/>
    <lineage>
        <taxon>Eukaryota</taxon>
        <taxon>Metazoa</taxon>
        <taxon>Chordata</taxon>
        <taxon>Craniata</taxon>
        <taxon>Vertebrata</taxon>
        <taxon>Euteleostomi</taxon>
        <taxon>Actinopterygii</taxon>
        <taxon>Neopterygii</taxon>
        <taxon>Teleostei</taxon>
        <taxon>Neoteleostei</taxon>
        <taxon>Acanthomorphata</taxon>
        <taxon>Eupercaria</taxon>
        <taxon>Labriformes</taxon>
        <taxon>Labridae</taxon>
        <taxon>Xyrichtys</taxon>
    </lineage>
</organism>
<feature type="compositionally biased region" description="Polar residues" evidence="1">
    <location>
        <begin position="826"/>
        <end position="857"/>
    </location>
</feature>